<sequence length="1116" mass="123387">MFKSARWRGGGGGGGKAKAVPEVGWEAMMVVVTPRDAGRPTARTESAQVADGACQWPAPVYEATKLPSSGKDKIYQFLVYDTVRSLSSPPPPTATDTAITHPPASRLPVMCSTICLTRRTMQGSTKAALLGEATLNLSEYADAFKPWIVTLPLSGSPGAQLHVTIQRVVGGGGGGGGGCGDDASENGGDVSPVVARTPPRKTLQSQLSRCEDEEAEKARAAAAAADAMSPMQDGLVINKPPGMRFSARRNMRGPVDHLHNSNSFDAISVSGSDGSSGRFTPKNNASMHSTFLQEGTNTLSPLRNTLTSSGDWSGSSAPDASTDGSTSNSGEAGLREAEDDVEKLRSEIATLTRKLDVSDMELQTLRKQIVKESRRGQDLSKEVGSLRDERDALRRECEALRGMKKTIHDANGSGKRLSSGEDPWSQIEELKQELGHEKNLNGDLHLQLQKMQESNSELLLAVKDLDEMLEQKNKEISLLHEETLEDPQEAEYELALSNVHNAGHKIDISETSSVQEKEDELMLDALAKTTDGIATSELQNKIVELSNEIKLYKKDREDLEMQMEQLALDYEILKQENHDISSRLEQTQLREQLRMQYECSAHLSIISDLEANVESLENELQEQSKRLEADIQEVMRAKVEQEQRAIKAEESLRKARWNNATTAERLQEEFKMLSSQVSSAFSANEQLLMQARKEAAELQLQKGQLEELLQKAQEDLGSIQEQHRVKVQQLLTLVDFKSKETDRLVMELKSKSDEFQNQKRCNEAKLSVLSEEIDQLKAKIENLSNERDNLFEENEQKDKELAANCQKDMFLQDRDAEIALLNKELASIKDQVQTYLEEINTLKSSKNEKEEMIEKLQSEIRSLKFEYDNLKILMSTNDSEKHNLASQVLKLRRALESREDVKQNGVKSDEDNHHATSKRIKHDDGTTGSCNVLPSTNRHNANGDCNGHDRRDAAHDQSVKELEILKERNTALEEELKELHGRYSEISLKFAEVEGERQQLVMTVRALKNSLRQLDELYEMRTISRCSAEATGTQDAYVGSFAYWQKHPCCAFRLEQHDADGAVPKKIGAAHGDSSPGSHCGGGGACATTTATAAAATATSRSISIAAVHLAIARAS</sequence>
<feature type="coiled-coil region" evidence="1">
    <location>
        <begin position="955"/>
        <end position="989"/>
    </location>
</feature>
<dbReference type="Pfam" id="PF10358">
    <property type="entry name" value="NT-C2"/>
    <property type="match status" value="1"/>
</dbReference>
<dbReference type="PROSITE" id="PS51840">
    <property type="entry name" value="C2_NT"/>
    <property type="match status" value="1"/>
</dbReference>
<organism evidence="4 5">
    <name type="scientific">Oryza rufipogon</name>
    <name type="common">Brownbeard rice</name>
    <name type="synonym">Asian wild rice</name>
    <dbReference type="NCBI Taxonomy" id="4529"/>
    <lineage>
        <taxon>Eukaryota</taxon>
        <taxon>Viridiplantae</taxon>
        <taxon>Streptophyta</taxon>
        <taxon>Embryophyta</taxon>
        <taxon>Tracheophyta</taxon>
        <taxon>Spermatophyta</taxon>
        <taxon>Magnoliopsida</taxon>
        <taxon>Liliopsida</taxon>
        <taxon>Poales</taxon>
        <taxon>Poaceae</taxon>
        <taxon>BOP clade</taxon>
        <taxon>Oryzoideae</taxon>
        <taxon>Oryzeae</taxon>
        <taxon>Oryzinae</taxon>
        <taxon>Oryza</taxon>
    </lineage>
</organism>
<dbReference type="STRING" id="4529.A0A0E0R138"/>
<evidence type="ECO:0000256" key="2">
    <source>
        <dbReference type="SAM" id="MobiDB-lite"/>
    </source>
</evidence>
<dbReference type="Proteomes" id="UP000008022">
    <property type="component" value="Unassembled WGS sequence"/>
</dbReference>
<evidence type="ECO:0000313" key="5">
    <source>
        <dbReference type="Proteomes" id="UP000008022"/>
    </source>
</evidence>
<reference evidence="4" key="2">
    <citation type="submission" date="2015-06" db="UniProtKB">
        <authorList>
            <consortium name="EnsemblPlants"/>
        </authorList>
    </citation>
    <scope>IDENTIFICATION</scope>
</reference>
<dbReference type="PANTHER" id="PTHR34452:SF7">
    <property type="entry name" value="MYOSIN HEAVY CHAIN-RELATED PROTEIN"/>
    <property type="match status" value="1"/>
</dbReference>
<feature type="region of interest" description="Disordered" evidence="2">
    <location>
        <begin position="295"/>
        <end position="341"/>
    </location>
</feature>
<evidence type="ECO:0000256" key="1">
    <source>
        <dbReference type="SAM" id="Coils"/>
    </source>
</evidence>
<keyword evidence="5" id="KW-1185">Reference proteome</keyword>
<feature type="coiled-coil region" evidence="1">
    <location>
        <begin position="448"/>
        <end position="482"/>
    </location>
</feature>
<feature type="coiled-coil region" evidence="1">
    <location>
        <begin position="759"/>
        <end position="873"/>
    </location>
</feature>
<proteinExistence type="predicted"/>
<feature type="region of interest" description="Disordered" evidence="2">
    <location>
        <begin position="899"/>
        <end position="928"/>
    </location>
</feature>
<feature type="coiled-coil region" evidence="1">
    <location>
        <begin position="535"/>
        <end position="651"/>
    </location>
</feature>
<dbReference type="Gramene" id="ORUFI10G15980.2">
    <property type="protein sequence ID" value="ORUFI10G15980.2"/>
    <property type="gene ID" value="ORUFI10G15980"/>
</dbReference>
<evidence type="ECO:0000313" key="4">
    <source>
        <dbReference type="EnsemblPlants" id="ORUFI10G15980.2"/>
    </source>
</evidence>
<dbReference type="OMA" id="SCRWENP"/>
<feature type="compositionally biased region" description="Basic and acidic residues" evidence="2">
    <location>
        <begin position="899"/>
        <end position="914"/>
    </location>
</feature>
<feature type="domain" description="C2 NT-type" evidence="3">
    <location>
        <begin position="1"/>
        <end position="169"/>
    </location>
</feature>
<feature type="region of interest" description="Disordered" evidence="2">
    <location>
        <begin position="404"/>
        <end position="423"/>
    </location>
</feature>
<dbReference type="InterPro" id="IPR019448">
    <property type="entry name" value="NT-C2"/>
</dbReference>
<dbReference type="EnsemblPlants" id="ORUFI10G15980.2">
    <property type="protein sequence ID" value="ORUFI10G15980.2"/>
    <property type="gene ID" value="ORUFI10G15980"/>
</dbReference>
<name>A0A0E0R138_ORYRU</name>
<protein>
    <recommendedName>
        <fullName evidence="3">C2 NT-type domain-containing protein</fullName>
    </recommendedName>
</protein>
<evidence type="ECO:0000259" key="3">
    <source>
        <dbReference type="PROSITE" id="PS51840"/>
    </source>
</evidence>
<dbReference type="AlphaFoldDB" id="A0A0E0R138"/>
<feature type="coiled-coil region" evidence="1">
    <location>
        <begin position="681"/>
        <end position="722"/>
    </location>
</feature>
<accession>A0A0E0R138</accession>
<feature type="region of interest" description="Disordered" evidence="2">
    <location>
        <begin position="174"/>
        <end position="202"/>
    </location>
</feature>
<dbReference type="PANTHER" id="PTHR34452">
    <property type="entry name" value="MYOSIN HEAVY CHAIN-RELATED PROTEIN"/>
    <property type="match status" value="1"/>
</dbReference>
<feature type="compositionally biased region" description="Polar residues" evidence="2">
    <location>
        <begin position="295"/>
        <end position="330"/>
    </location>
</feature>
<keyword evidence="1" id="KW-0175">Coiled coil</keyword>
<dbReference type="eggNOG" id="ENOG502QT1D">
    <property type="taxonomic scope" value="Eukaryota"/>
</dbReference>
<reference evidence="5" key="1">
    <citation type="submission" date="2013-06" db="EMBL/GenBank/DDBJ databases">
        <authorList>
            <person name="Zhao Q."/>
        </authorList>
    </citation>
    <scope>NUCLEOTIDE SEQUENCE</scope>
    <source>
        <strain evidence="5">cv. W1943</strain>
    </source>
</reference>